<dbReference type="Proteomes" id="UP000298652">
    <property type="component" value="Chromosome 9"/>
</dbReference>
<protein>
    <submittedName>
        <fullName evidence="2">Uncharacterized protein</fullName>
    </submittedName>
</protein>
<evidence type="ECO:0000313" key="3">
    <source>
        <dbReference type="Proteomes" id="UP000298652"/>
    </source>
</evidence>
<dbReference type="OMA" id="IHTIRTW"/>
<feature type="region of interest" description="Disordered" evidence="1">
    <location>
        <begin position="76"/>
        <end position="97"/>
    </location>
</feature>
<name>A0A4U6T5S7_SETVI</name>
<dbReference type="EMBL" id="CM016560">
    <property type="protein sequence ID" value="TKV96481.1"/>
    <property type="molecule type" value="Genomic_DNA"/>
</dbReference>
<accession>A0A4U6T5S7</accession>
<organism evidence="2 3">
    <name type="scientific">Setaria viridis</name>
    <name type="common">Green bristlegrass</name>
    <name type="synonym">Setaria italica subsp. viridis</name>
    <dbReference type="NCBI Taxonomy" id="4556"/>
    <lineage>
        <taxon>Eukaryota</taxon>
        <taxon>Viridiplantae</taxon>
        <taxon>Streptophyta</taxon>
        <taxon>Embryophyta</taxon>
        <taxon>Tracheophyta</taxon>
        <taxon>Spermatophyta</taxon>
        <taxon>Magnoliopsida</taxon>
        <taxon>Liliopsida</taxon>
        <taxon>Poales</taxon>
        <taxon>Poaceae</taxon>
        <taxon>PACMAD clade</taxon>
        <taxon>Panicoideae</taxon>
        <taxon>Panicodae</taxon>
        <taxon>Paniceae</taxon>
        <taxon>Cenchrinae</taxon>
        <taxon>Setaria</taxon>
    </lineage>
</organism>
<gene>
    <name evidence="2" type="ORF">SEVIR_9G431300v2</name>
</gene>
<reference evidence="2" key="1">
    <citation type="submission" date="2019-03" db="EMBL/GenBank/DDBJ databases">
        <title>WGS assembly of Setaria viridis.</title>
        <authorList>
            <person name="Huang P."/>
            <person name="Jenkins J."/>
            <person name="Grimwood J."/>
            <person name="Barry K."/>
            <person name="Healey A."/>
            <person name="Mamidi S."/>
            <person name="Sreedasyam A."/>
            <person name="Shu S."/>
            <person name="Feldman M."/>
            <person name="Wu J."/>
            <person name="Yu Y."/>
            <person name="Chen C."/>
            <person name="Johnson J."/>
            <person name="Rokhsar D."/>
            <person name="Baxter I."/>
            <person name="Schmutz J."/>
            <person name="Brutnell T."/>
            <person name="Kellogg E."/>
        </authorList>
    </citation>
    <scope>NUCLEOTIDE SEQUENCE [LARGE SCALE GENOMIC DNA]</scope>
</reference>
<proteinExistence type="predicted"/>
<dbReference type="Gramene" id="TKV96481">
    <property type="protein sequence ID" value="TKV96481"/>
    <property type="gene ID" value="SEVIR_9G431300v2"/>
</dbReference>
<keyword evidence="3" id="KW-1185">Reference proteome</keyword>
<sequence>MLSRQVHLRQNAANFTARSPVHFIIHTIRTWRTTTPQNCKAIKGVRKRDRICGPQGSCLRFSSRKKDLRSQRLCHHGTHRRTGSSTRIKTAEESKRKPGEETFFAGVSWRMLFAAPHDGK</sequence>
<evidence type="ECO:0000256" key="1">
    <source>
        <dbReference type="SAM" id="MobiDB-lite"/>
    </source>
</evidence>
<dbReference type="AlphaFoldDB" id="A0A4U6T5S7"/>
<evidence type="ECO:0000313" key="2">
    <source>
        <dbReference type="EMBL" id="TKV96481.1"/>
    </source>
</evidence>